<evidence type="ECO:0000256" key="2">
    <source>
        <dbReference type="ARBA" id="ARBA00010897"/>
    </source>
</evidence>
<accession>A0A5J6MLG6</accession>
<keyword evidence="10" id="KW-0808">Transferase</keyword>
<keyword evidence="10" id="KW-0328">Glycosyltransferase</keyword>
<dbReference type="PANTHER" id="PTHR11098:SF1">
    <property type="entry name" value="NICOTINATE PHOSPHORIBOSYLTRANSFERASE"/>
    <property type="match status" value="1"/>
</dbReference>
<dbReference type="PANTHER" id="PTHR11098">
    <property type="entry name" value="NICOTINATE PHOSPHORIBOSYLTRANSFERASE"/>
    <property type="match status" value="1"/>
</dbReference>
<comment type="PTM">
    <text evidence="7">Transiently phosphorylated on a His residue during the reaction cycle. Phosphorylation strongly increases the affinity for substrates and increases the rate of nicotinate D-ribonucleotide production. Dephosphorylation regenerates the low-affinity form of the enzyme, leading to product release.</text>
</comment>
<dbReference type="OrthoDB" id="9771406at2"/>
<evidence type="ECO:0000313" key="10">
    <source>
        <dbReference type="EMBL" id="QEX15606.1"/>
    </source>
</evidence>
<dbReference type="GO" id="GO:0016757">
    <property type="term" value="F:glycosyltransferase activity"/>
    <property type="evidence" value="ECO:0007669"/>
    <property type="project" value="UniProtKB-KW"/>
</dbReference>
<comment type="similarity">
    <text evidence="2 7">Belongs to the NAPRTase family.</text>
</comment>
<comment type="function">
    <text evidence="7">Catalyzes the synthesis of beta-nicotinate D-ribonucleotide from nicotinate and 5-phospho-D-ribose 1-phosphate at the expense of ATP.</text>
</comment>
<dbReference type="SUPFAM" id="SSF51690">
    <property type="entry name" value="Nicotinate/Quinolinate PRTase C-terminal domain-like"/>
    <property type="match status" value="1"/>
</dbReference>
<dbReference type="HAMAP" id="MF_00570">
    <property type="entry name" value="NAPRTase"/>
    <property type="match status" value="1"/>
</dbReference>
<dbReference type="Gene3D" id="3.20.140.10">
    <property type="entry name" value="nicotinate phosphoribosyltransferase"/>
    <property type="match status" value="1"/>
</dbReference>
<dbReference type="InterPro" id="IPR041525">
    <property type="entry name" value="N/Namide_PRibTrfase"/>
</dbReference>
<proteinExistence type="inferred from homology"/>
<dbReference type="InterPro" id="IPR036068">
    <property type="entry name" value="Nicotinate_pribotase-like_C"/>
</dbReference>
<feature type="domain" description="Nicotinate phosphoribosyltransferase N-terminal" evidence="9">
    <location>
        <begin position="25"/>
        <end position="148"/>
    </location>
</feature>
<sequence length="435" mass="48913">MPIIDLAKRAWDHNFELDPAVRSLLDTDFYKLLMLLLIWRKHRDVPVTFSLKNRTQRVRLADEVPEAELRAQLDHVKALRFTKSELIWIAGNTFYGRKGIFPGEFIDWLGGLRLPGYQLEARDGQYHLSFSGGWAEVTLWEIYALAVIDALRSRAALARLGRLEIDILYARAKTKLWDNVLRLRKLDDLNLSDFGTRRRHSFLWQEWVIQAMAEGLGPKFTGTSNAYLAMKHDLEAKGTNAHELPMVYAALAGDDDAAVAQSPYRVLADWQELYDGALRVMLPDTFGTTAFLAKAPDWVAAWTGCRIDSKDPFIGGEEMIQWWQARGQDPKTKLIIFSDGLEIGAIEQIHARFNGRVQIGFGWGTNLTNDFRGCPPNGGSDFDAISLVCKVTAAAGRSAVKLSDNPTKATGTPEEIARYARIFGESGRQAHDVFV</sequence>
<keyword evidence="11" id="KW-1185">Reference proteome</keyword>
<dbReference type="RefSeq" id="WP_151176042.1">
    <property type="nucleotide sequence ID" value="NZ_CP042906.1"/>
</dbReference>
<reference evidence="10 11" key="1">
    <citation type="submission" date="2019-08" db="EMBL/GenBank/DDBJ databases">
        <title>Hyperibacter terrae gen. nov., sp. nov. and Hyperibacter viscosus sp. nov., two new members in the family Rhodospirillaceae isolated from the rhizosphere of Hypericum perforatum.</title>
        <authorList>
            <person name="Noviana Z."/>
        </authorList>
    </citation>
    <scope>NUCLEOTIDE SEQUENCE [LARGE SCALE GENOMIC DNA]</scope>
    <source>
        <strain evidence="10 11">R5913</strain>
    </source>
</reference>
<keyword evidence="5 7" id="KW-0436">Ligase</keyword>
<evidence type="ECO:0000256" key="7">
    <source>
        <dbReference type="HAMAP-Rule" id="MF_00570"/>
    </source>
</evidence>
<dbReference type="SUPFAM" id="SSF54675">
    <property type="entry name" value="Nicotinate/Quinolinate PRTase N-terminal domain-like"/>
    <property type="match status" value="1"/>
</dbReference>
<dbReference type="InterPro" id="IPR007229">
    <property type="entry name" value="Nic_PRibTrfase-Fam"/>
</dbReference>
<evidence type="ECO:0000256" key="6">
    <source>
        <dbReference type="ARBA" id="ARBA00022642"/>
    </source>
</evidence>
<evidence type="ECO:0000256" key="1">
    <source>
        <dbReference type="ARBA" id="ARBA00004952"/>
    </source>
</evidence>
<dbReference type="NCBIfam" id="NF003704">
    <property type="entry name" value="PRK05321.1"/>
    <property type="match status" value="1"/>
</dbReference>
<dbReference type="GO" id="GO:0034355">
    <property type="term" value="P:NAD+ biosynthetic process via the salvage pathway"/>
    <property type="evidence" value="ECO:0007669"/>
    <property type="project" value="TreeGrafter"/>
</dbReference>
<dbReference type="Proteomes" id="UP000326202">
    <property type="component" value="Chromosome"/>
</dbReference>
<organism evidence="10 11">
    <name type="scientific">Hypericibacter terrae</name>
    <dbReference type="NCBI Taxonomy" id="2602015"/>
    <lineage>
        <taxon>Bacteria</taxon>
        <taxon>Pseudomonadati</taxon>
        <taxon>Pseudomonadota</taxon>
        <taxon>Alphaproteobacteria</taxon>
        <taxon>Rhodospirillales</taxon>
        <taxon>Dongiaceae</taxon>
        <taxon>Hypericibacter</taxon>
    </lineage>
</organism>
<evidence type="ECO:0000259" key="8">
    <source>
        <dbReference type="Pfam" id="PF04095"/>
    </source>
</evidence>
<feature type="modified residue" description="Phosphohistidine; by autocatalysis" evidence="7">
    <location>
        <position position="242"/>
    </location>
</feature>
<gene>
    <name evidence="7 10" type="primary">pncB</name>
    <name evidence="10" type="ORF">FRZ44_08930</name>
</gene>
<dbReference type="KEGG" id="htq:FRZ44_08930"/>
<name>A0A5J6MLG6_9PROT</name>
<keyword evidence="4 7" id="KW-0597">Phosphoprotein</keyword>
<evidence type="ECO:0000259" key="9">
    <source>
        <dbReference type="Pfam" id="PF17767"/>
    </source>
</evidence>
<dbReference type="Pfam" id="PF04095">
    <property type="entry name" value="NAPRTase"/>
    <property type="match status" value="1"/>
</dbReference>
<evidence type="ECO:0000313" key="11">
    <source>
        <dbReference type="Proteomes" id="UP000326202"/>
    </source>
</evidence>
<dbReference type="InterPro" id="IPR006406">
    <property type="entry name" value="Nic_PRibTrfase"/>
</dbReference>
<dbReference type="AlphaFoldDB" id="A0A5J6MLG6"/>
<dbReference type="UniPathway" id="UPA00253">
    <property type="reaction ID" value="UER00457"/>
</dbReference>
<evidence type="ECO:0000256" key="5">
    <source>
        <dbReference type="ARBA" id="ARBA00022598"/>
    </source>
</evidence>
<dbReference type="GO" id="GO:0004516">
    <property type="term" value="F:nicotinate phosphoribosyltransferase activity"/>
    <property type="evidence" value="ECO:0007669"/>
    <property type="project" value="UniProtKB-UniRule"/>
</dbReference>
<feature type="domain" description="Nicotinate/nicotinamide phosphoribosyltransferase" evidence="8">
    <location>
        <begin position="190"/>
        <end position="418"/>
    </location>
</feature>
<dbReference type="EC" id="6.3.4.21" evidence="3 7"/>
<protein>
    <recommendedName>
        <fullName evidence="3 7">Nicotinate phosphoribosyltransferase</fullName>
        <shortName evidence="7">NAPRTase</shortName>
        <ecNumber evidence="3 7">6.3.4.21</ecNumber>
    </recommendedName>
</protein>
<dbReference type="InterPro" id="IPR040727">
    <property type="entry name" value="NAPRTase_N"/>
</dbReference>
<keyword evidence="6 7" id="KW-0662">Pyridine nucleotide biosynthesis</keyword>
<dbReference type="EMBL" id="CP042906">
    <property type="protein sequence ID" value="QEX15606.1"/>
    <property type="molecule type" value="Genomic_DNA"/>
</dbReference>
<evidence type="ECO:0000256" key="4">
    <source>
        <dbReference type="ARBA" id="ARBA00022553"/>
    </source>
</evidence>
<comment type="catalytic activity">
    <reaction evidence="7">
        <text>5-phospho-alpha-D-ribose 1-diphosphate + nicotinate + ATP + H2O = nicotinate beta-D-ribonucleotide + ADP + phosphate + diphosphate</text>
        <dbReference type="Rhea" id="RHEA:36163"/>
        <dbReference type="ChEBI" id="CHEBI:15377"/>
        <dbReference type="ChEBI" id="CHEBI:30616"/>
        <dbReference type="ChEBI" id="CHEBI:32544"/>
        <dbReference type="ChEBI" id="CHEBI:33019"/>
        <dbReference type="ChEBI" id="CHEBI:43474"/>
        <dbReference type="ChEBI" id="CHEBI:57502"/>
        <dbReference type="ChEBI" id="CHEBI:58017"/>
        <dbReference type="ChEBI" id="CHEBI:456216"/>
        <dbReference type="EC" id="6.3.4.21"/>
    </reaction>
</comment>
<dbReference type="PIRSF" id="PIRSF000484">
    <property type="entry name" value="NAPRT"/>
    <property type="match status" value="1"/>
</dbReference>
<evidence type="ECO:0000256" key="3">
    <source>
        <dbReference type="ARBA" id="ARBA00013236"/>
    </source>
</evidence>
<dbReference type="GO" id="GO:0005829">
    <property type="term" value="C:cytosol"/>
    <property type="evidence" value="ECO:0007669"/>
    <property type="project" value="TreeGrafter"/>
</dbReference>
<comment type="pathway">
    <text evidence="1 7">Cofactor biosynthesis; NAD(+) biosynthesis; nicotinate D-ribonucleotide from nicotinate: step 1/1.</text>
</comment>
<dbReference type="Pfam" id="PF17767">
    <property type="entry name" value="NAPRTase_N"/>
    <property type="match status" value="1"/>
</dbReference>